<dbReference type="InParanoid" id="A0A5E4GBC1"/>
<dbReference type="Gramene" id="VVA37074">
    <property type="protein sequence ID" value="VVA37074"/>
    <property type="gene ID" value="Prudul26B035176"/>
</dbReference>
<gene>
    <name evidence="1" type="ORF">ALMOND_2B035176</name>
</gene>
<organism evidence="1 2">
    <name type="scientific">Prunus dulcis</name>
    <name type="common">Almond</name>
    <name type="synonym">Amygdalus dulcis</name>
    <dbReference type="NCBI Taxonomy" id="3755"/>
    <lineage>
        <taxon>Eukaryota</taxon>
        <taxon>Viridiplantae</taxon>
        <taxon>Streptophyta</taxon>
        <taxon>Embryophyta</taxon>
        <taxon>Tracheophyta</taxon>
        <taxon>Spermatophyta</taxon>
        <taxon>Magnoliopsida</taxon>
        <taxon>eudicotyledons</taxon>
        <taxon>Gunneridae</taxon>
        <taxon>Pentapetalae</taxon>
        <taxon>rosids</taxon>
        <taxon>fabids</taxon>
        <taxon>Rosales</taxon>
        <taxon>Rosaceae</taxon>
        <taxon>Amygdaloideae</taxon>
        <taxon>Amygdaleae</taxon>
        <taxon>Prunus</taxon>
    </lineage>
</organism>
<proteinExistence type="predicted"/>
<reference evidence="2" key="1">
    <citation type="journal article" date="2020" name="Plant J.">
        <title>Transposons played a major role in the diversification between the closely related almond and peach genomes: results from the almond genome sequence.</title>
        <authorList>
            <person name="Alioto T."/>
            <person name="Alexiou K.G."/>
            <person name="Bardil A."/>
            <person name="Barteri F."/>
            <person name="Castanera R."/>
            <person name="Cruz F."/>
            <person name="Dhingra A."/>
            <person name="Duval H."/>
            <person name="Fernandez I Marti A."/>
            <person name="Frias L."/>
            <person name="Galan B."/>
            <person name="Garcia J.L."/>
            <person name="Howad W."/>
            <person name="Gomez-Garrido J."/>
            <person name="Gut M."/>
            <person name="Julca I."/>
            <person name="Morata J."/>
            <person name="Puigdomenech P."/>
            <person name="Ribeca P."/>
            <person name="Rubio Cabetas M.J."/>
            <person name="Vlasova A."/>
            <person name="Wirthensohn M."/>
            <person name="Garcia-Mas J."/>
            <person name="Gabaldon T."/>
            <person name="Casacuberta J.M."/>
            <person name="Arus P."/>
        </authorList>
    </citation>
    <scope>NUCLEOTIDE SEQUENCE [LARGE SCALE GENOMIC DNA]</scope>
    <source>
        <strain evidence="2">cv. Texas</strain>
    </source>
</reference>
<dbReference type="Proteomes" id="UP000327085">
    <property type="component" value="Chromosome 1"/>
</dbReference>
<protein>
    <submittedName>
        <fullName evidence="1">Uncharacterized protein</fullName>
    </submittedName>
</protein>
<accession>A0A5E4GBC1</accession>
<name>A0A5E4GBC1_PRUDU</name>
<dbReference type="EMBL" id="CABIKO010000502">
    <property type="protein sequence ID" value="VVA37074.1"/>
    <property type="molecule type" value="Genomic_DNA"/>
</dbReference>
<evidence type="ECO:0000313" key="2">
    <source>
        <dbReference type="Proteomes" id="UP000327085"/>
    </source>
</evidence>
<dbReference type="AlphaFoldDB" id="A0A5E4GBC1"/>
<evidence type="ECO:0000313" key="1">
    <source>
        <dbReference type="EMBL" id="VVA37074.1"/>
    </source>
</evidence>
<sequence length="137" mass="15487">MLSVDHLSQLSISVAGIGLKGQVLISSFPMCELVIRKRKKQVSGVSLHEFQPLPDARSESFRIGQIYTNPLKDEVPAQLLLHDSLSRNPFSPSFLLQSSQFSSYNIHTWCWNSSTVYTDLSEIVLKWKNLPWVGLNL</sequence>